<dbReference type="InterPro" id="IPR036249">
    <property type="entry name" value="Thioredoxin-like_sf"/>
</dbReference>
<protein>
    <recommendedName>
        <fullName evidence="1">GST N-terminal domain-containing protein</fullName>
    </recommendedName>
</protein>
<dbReference type="STRING" id="34475.A0A4Y9XPF9"/>
<sequence>MDSYKIALYLDETYPDTPALLPPESRVFQTSFQHALGDVLHTRVVPLLLHQIAKPLNPRSRDYFIETREAFLGCKLEELSPPGSEKNAAQWVAMEKAFGVVASWIESAGDGRLLLSGGGPDGEDGKVTHADTDLAGVLIAMRVLLGVDSKEWERIEGFDEAVDLNIQVYRVQHNRAQYRSNIQSGLRLDQVSRLGHCNTVPVEMATSETDVIILYDIPSTVPGNAWSANTWKTRFALNYKGIPYRTQWVEYPDIAPLLTSLGVSPNTPSTWTFPYTLPAIYDPRTRTVLMDSIKIARYLDETYPDTPA</sequence>
<reference evidence="2 3" key="1">
    <citation type="submission" date="2019-01" db="EMBL/GenBank/DDBJ databases">
        <title>Genome sequencing of the rare red list fungi Fomitopsis rosea.</title>
        <authorList>
            <person name="Buettner E."/>
            <person name="Kellner H."/>
        </authorList>
    </citation>
    <scope>NUCLEOTIDE SEQUENCE [LARGE SCALE GENOMIC DNA]</scope>
    <source>
        <strain evidence="2 3">DSM 105464</strain>
    </source>
</reference>
<evidence type="ECO:0000313" key="2">
    <source>
        <dbReference type="EMBL" id="TFY51247.1"/>
    </source>
</evidence>
<dbReference type="GO" id="GO:0016034">
    <property type="term" value="F:maleylacetoacetate isomerase activity"/>
    <property type="evidence" value="ECO:0007669"/>
    <property type="project" value="TreeGrafter"/>
</dbReference>
<dbReference type="AlphaFoldDB" id="A0A4Y9XPF9"/>
<gene>
    <name evidence="2" type="ORF">EVJ58_g10668</name>
</gene>
<dbReference type="Proteomes" id="UP000298390">
    <property type="component" value="Unassembled WGS sequence"/>
</dbReference>
<dbReference type="InterPro" id="IPR054416">
    <property type="entry name" value="GST_UstS-like_C"/>
</dbReference>
<dbReference type="Gene3D" id="3.40.30.10">
    <property type="entry name" value="Glutaredoxin"/>
    <property type="match status" value="1"/>
</dbReference>
<evidence type="ECO:0000259" key="1">
    <source>
        <dbReference type="PROSITE" id="PS50404"/>
    </source>
</evidence>
<evidence type="ECO:0000313" key="3">
    <source>
        <dbReference type="Proteomes" id="UP000298390"/>
    </source>
</evidence>
<dbReference type="PANTHER" id="PTHR42673">
    <property type="entry name" value="MALEYLACETOACETATE ISOMERASE"/>
    <property type="match status" value="1"/>
</dbReference>
<dbReference type="PROSITE" id="PS50404">
    <property type="entry name" value="GST_NTER"/>
    <property type="match status" value="1"/>
</dbReference>
<dbReference type="PANTHER" id="PTHR42673:SF4">
    <property type="entry name" value="MALEYLACETOACETATE ISOMERASE"/>
    <property type="match status" value="1"/>
</dbReference>
<accession>A0A4Y9XPF9</accession>
<dbReference type="Pfam" id="PF13409">
    <property type="entry name" value="GST_N_2"/>
    <property type="match status" value="1"/>
</dbReference>
<comment type="caution">
    <text evidence="2">The sequence shown here is derived from an EMBL/GenBank/DDBJ whole genome shotgun (WGS) entry which is preliminary data.</text>
</comment>
<dbReference type="InterPro" id="IPR004045">
    <property type="entry name" value="Glutathione_S-Trfase_N"/>
</dbReference>
<dbReference type="SUPFAM" id="SSF52833">
    <property type="entry name" value="Thioredoxin-like"/>
    <property type="match status" value="1"/>
</dbReference>
<dbReference type="GO" id="GO:0004364">
    <property type="term" value="F:glutathione transferase activity"/>
    <property type="evidence" value="ECO:0007669"/>
    <property type="project" value="TreeGrafter"/>
</dbReference>
<organism evidence="2 3">
    <name type="scientific">Rhodofomes roseus</name>
    <dbReference type="NCBI Taxonomy" id="34475"/>
    <lineage>
        <taxon>Eukaryota</taxon>
        <taxon>Fungi</taxon>
        <taxon>Dikarya</taxon>
        <taxon>Basidiomycota</taxon>
        <taxon>Agaricomycotina</taxon>
        <taxon>Agaricomycetes</taxon>
        <taxon>Polyporales</taxon>
        <taxon>Rhodofomes</taxon>
    </lineage>
</organism>
<dbReference type="GO" id="GO:0006749">
    <property type="term" value="P:glutathione metabolic process"/>
    <property type="evidence" value="ECO:0007669"/>
    <property type="project" value="TreeGrafter"/>
</dbReference>
<proteinExistence type="predicted"/>
<dbReference type="GO" id="GO:0006559">
    <property type="term" value="P:L-phenylalanine catabolic process"/>
    <property type="evidence" value="ECO:0007669"/>
    <property type="project" value="TreeGrafter"/>
</dbReference>
<feature type="domain" description="GST N-terminal" evidence="1">
    <location>
        <begin position="217"/>
        <end position="307"/>
    </location>
</feature>
<dbReference type="CDD" id="cd03038">
    <property type="entry name" value="GST_N_etherase_LigE"/>
    <property type="match status" value="1"/>
</dbReference>
<name>A0A4Y9XPF9_9APHY</name>
<dbReference type="EMBL" id="SEKV01001239">
    <property type="protein sequence ID" value="TFY51247.1"/>
    <property type="molecule type" value="Genomic_DNA"/>
</dbReference>
<dbReference type="Gene3D" id="1.20.1050.10">
    <property type="match status" value="1"/>
</dbReference>
<feature type="non-terminal residue" evidence="2">
    <location>
        <position position="308"/>
    </location>
</feature>
<dbReference type="Pfam" id="PF22041">
    <property type="entry name" value="GST_C_7"/>
    <property type="match status" value="1"/>
</dbReference>